<organism evidence="2 3">
    <name type="scientific">Hymenobacter defluvii</name>
    <dbReference type="NCBI Taxonomy" id="2054411"/>
    <lineage>
        <taxon>Bacteria</taxon>
        <taxon>Pseudomonadati</taxon>
        <taxon>Bacteroidota</taxon>
        <taxon>Cytophagia</taxon>
        <taxon>Cytophagales</taxon>
        <taxon>Hymenobacteraceae</taxon>
        <taxon>Hymenobacter</taxon>
    </lineage>
</organism>
<dbReference type="InterPro" id="IPR050678">
    <property type="entry name" value="DNA_Partitioning_ATPase"/>
</dbReference>
<name>A0ABS3TH78_9BACT</name>
<gene>
    <name evidence="2" type="ORF">J4D97_20225</name>
</gene>
<dbReference type="InterPro" id="IPR025669">
    <property type="entry name" value="AAA_dom"/>
</dbReference>
<comment type="caution">
    <text evidence="2">The sequence shown here is derived from an EMBL/GenBank/DDBJ whole genome shotgun (WGS) entry which is preliminary data.</text>
</comment>
<dbReference type="InterPro" id="IPR027417">
    <property type="entry name" value="P-loop_NTPase"/>
</dbReference>
<dbReference type="RefSeq" id="WP_208309152.1">
    <property type="nucleotide sequence ID" value="NZ_JAGETX010000021.1"/>
</dbReference>
<evidence type="ECO:0000313" key="3">
    <source>
        <dbReference type="Proteomes" id="UP000670527"/>
    </source>
</evidence>
<reference evidence="2 3" key="1">
    <citation type="submission" date="2021-03" db="EMBL/GenBank/DDBJ databases">
        <authorList>
            <person name="Kim M.K."/>
        </authorList>
    </citation>
    <scope>NUCLEOTIDE SEQUENCE [LARGE SCALE GENOMIC DNA]</scope>
    <source>
        <strain evidence="2 3">BT507</strain>
    </source>
</reference>
<dbReference type="PANTHER" id="PTHR13696">
    <property type="entry name" value="P-LOOP CONTAINING NUCLEOSIDE TRIPHOSPHATE HYDROLASE"/>
    <property type="match status" value="1"/>
</dbReference>
<protein>
    <submittedName>
        <fullName evidence="2">ParA family protein</fullName>
    </submittedName>
</protein>
<evidence type="ECO:0000259" key="1">
    <source>
        <dbReference type="Pfam" id="PF13614"/>
    </source>
</evidence>
<dbReference type="PANTHER" id="PTHR13696:SF52">
    <property type="entry name" value="PARA FAMILY PROTEIN CT_582"/>
    <property type="match status" value="1"/>
</dbReference>
<proteinExistence type="predicted"/>
<dbReference type="Gene3D" id="3.40.50.300">
    <property type="entry name" value="P-loop containing nucleotide triphosphate hydrolases"/>
    <property type="match status" value="1"/>
</dbReference>
<evidence type="ECO:0000313" key="2">
    <source>
        <dbReference type="EMBL" id="MBO3272988.1"/>
    </source>
</evidence>
<sequence length="255" mass="28522">MSTTKYISISSQKGGVGKTTVNILAASAFHFLANQKVAVIDCDYPQHSLEGLRNEDLTLLQENEQRAADFEALGRQAYPVVACEVKDALDIAQQMQGQFDLVFIDTPGTINVPGIIELWKKMDYIFIPVEADKVSISATLTYASVLQQFIIGQPGSRLKQYYAFWNKHNKSEKQDFYARTEAVFATQGIPFLQSRLEQSVNYKKDTMRSTMFPLAKEYMRLGISNLIEEMAHIIFPDSAPSPATEDTASTTNEAL</sequence>
<dbReference type="SUPFAM" id="SSF52540">
    <property type="entry name" value="P-loop containing nucleoside triphosphate hydrolases"/>
    <property type="match status" value="1"/>
</dbReference>
<accession>A0ABS3TH78</accession>
<dbReference type="CDD" id="cd02042">
    <property type="entry name" value="ParAB_family"/>
    <property type="match status" value="1"/>
</dbReference>
<feature type="domain" description="AAA" evidence="1">
    <location>
        <begin position="5"/>
        <end position="46"/>
    </location>
</feature>
<dbReference type="EMBL" id="JAGETX010000021">
    <property type="protein sequence ID" value="MBO3272988.1"/>
    <property type="molecule type" value="Genomic_DNA"/>
</dbReference>
<keyword evidence="3" id="KW-1185">Reference proteome</keyword>
<dbReference type="Proteomes" id="UP000670527">
    <property type="component" value="Unassembled WGS sequence"/>
</dbReference>
<dbReference type="Pfam" id="PF13614">
    <property type="entry name" value="AAA_31"/>
    <property type="match status" value="1"/>
</dbReference>